<sequence>MDDLRVERILRAVECVPRGRVATYGLIGKVVGEVPRVIGWTMHAWGSEQRWWRIVNAAGTIPGHTARALPHWRDEGLLAASASGVPGADVEPGAARVDLPRVLMEHQALERAWREATADLPSLEQIPGGPRR</sequence>
<dbReference type="RefSeq" id="WP_075514463.1">
    <property type="nucleotide sequence ID" value="NZ_MODZ01000004.1"/>
</dbReference>
<keyword evidence="1" id="KW-0227">DNA damage</keyword>
<dbReference type="GO" id="GO:0006281">
    <property type="term" value="P:DNA repair"/>
    <property type="evidence" value="ECO:0007669"/>
    <property type="project" value="InterPro"/>
</dbReference>
<dbReference type="SUPFAM" id="SSF46767">
    <property type="entry name" value="Methylated DNA-protein cysteine methyltransferase, C-terminal domain"/>
    <property type="match status" value="1"/>
</dbReference>
<dbReference type="EMBL" id="MODZ01000004">
    <property type="protein sequence ID" value="OIJ36179.1"/>
    <property type="molecule type" value="Genomic_DNA"/>
</dbReference>
<dbReference type="InterPro" id="IPR014048">
    <property type="entry name" value="MethylDNA_cys_MeTrfase_DNA-bd"/>
</dbReference>
<dbReference type="Gene3D" id="1.10.10.10">
    <property type="entry name" value="Winged helix-like DNA-binding domain superfamily/Winged helix DNA-binding domain"/>
    <property type="match status" value="1"/>
</dbReference>
<evidence type="ECO:0000313" key="4">
    <source>
        <dbReference type="Proteomes" id="UP000179540"/>
    </source>
</evidence>
<feature type="domain" description="Methylated-DNA-[protein]-cysteine S-methyltransferase DNA binding" evidence="2">
    <location>
        <begin position="7"/>
        <end position="65"/>
    </location>
</feature>
<reference evidence="3 4" key="1">
    <citation type="submission" date="2016-10" db="EMBL/GenBank/DDBJ databases">
        <title>Draft genome sequence of strain LCT isolated from the Shenzhou X spacecraft of China.</title>
        <authorList>
            <person name="Huang B."/>
        </authorList>
    </citation>
    <scope>NUCLEOTIDE SEQUENCE [LARGE SCALE GENOMIC DNA]</scope>
    <source>
        <strain evidence="3 4">LCT-H5</strain>
    </source>
</reference>
<dbReference type="AlphaFoldDB" id="A0A1S2N2Z7"/>
<organism evidence="3 4">
    <name type="scientific">Rothia kristinae</name>
    <dbReference type="NCBI Taxonomy" id="37923"/>
    <lineage>
        <taxon>Bacteria</taxon>
        <taxon>Bacillati</taxon>
        <taxon>Actinomycetota</taxon>
        <taxon>Actinomycetes</taxon>
        <taxon>Micrococcales</taxon>
        <taxon>Micrococcaceae</taxon>
        <taxon>Rothia</taxon>
    </lineage>
</organism>
<accession>A0A1S2N2Z7</accession>
<evidence type="ECO:0000259" key="2">
    <source>
        <dbReference type="Pfam" id="PF01035"/>
    </source>
</evidence>
<protein>
    <recommendedName>
        <fullName evidence="2">Methylated-DNA-[protein]-cysteine S-methyltransferase DNA binding domain-containing protein</fullName>
    </recommendedName>
</protein>
<dbReference type="GO" id="GO:0003824">
    <property type="term" value="F:catalytic activity"/>
    <property type="evidence" value="ECO:0007669"/>
    <property type="project" value="InterPro"/>
</dbReference>
<evidence type="ECO:0000313" key="3">
    <source>
        <dbReference type="EMBL" id="OIJ36179.1"/>
    </source>
</evidence>
<proteinExistence type="predicted"/>
<comment type="caution">
    <text evidence="3">The sequence shown here is derived from an EMBL/GenBank/DDBJ whole genome shotgun (WGS) entry which is preliminary data.</text>
</comment>
<evidence type="ECO:0000256" key="1">
    <source>
        <dbReference type="ARBA" id="ARBA00022763"/>
    </source>
</evidence>
<dbReference type="InterPro" id="IPR036388">
    <property type="entry name" value="WH-like_DNA-bd_sf"/>
</dbReference>
<gene>
    <name evidence="3" type="ORF">BK826_03750</name>
</gene>
<dbReference type="Pfam" id="PF01035">
    <property type="entry name" value="DNA_binding_1"/>
    <property type="match status" value="1"/>
</dbReference>
<dbReference type="OrthoDB" id="9132167at2"/>
<dbReference type="Proteomes" id="UP000179540">
    <property type="component" value="Unassembled WGS sequence"/>
</dbReference>
<dbReference type="InterPro" id="IPR036217">
    <property type="entry name" value="MethylDNA_cys_MeTrfase_DNAb"/>
</dbReference>
<name>A0A1S2N2Z7_9MICC</name>